<dbReference type="OrthoDB" id="525353at2"/>
<evidence type="ECO:0000259" key="3">
    <source>
        <dbReference type="Pfam" id="PF00534"/>
    </source>
</evidence>
<dbReference type="HOGENOM" id="CLU_009583_43_0_3"/>
<evidence type="ECO:0000256" key="1">
    <source>
        <dbReference type="ARBA" id="ARBA00022679"/>
    </source>
</evidence>
<keyword evidence="1 4" id="KW-0808">Transferase</keyword>
<keyword evidence="5" id="KW-1185">Reference proteome</keyword>
<dbReference type="Proteomes" id="UP000010478">
    <property type="component" value="Chromosome"/>
</dbReference>
<name>K9VLI3_9CYAN</name>
<gene>
    <name evidence="4" type="ORF">Osc7112_3705</name>
</gene>
<dbReference type="Gene3D" id="3.40.50.11090">
    <property type="match status" value="1"/>
</dbReference>
<feature type="region of interest" description="Disordered" evidence="2">
    <location>
        <begin position="368"/>
        <end position="387"/>
    </location>
</feature>
<dbReference type="Gene3D" id="3.40.50.2000">
    <property type="entry name" value="Glycogen Phosphorylase B"/>
    <property type="match status" value="1"/>
</dbReference>
<dbReference type="EMBL" id="CP003614">
    <property type="protein sequence ID" value="AFZ08055.1"/>
    <property type="molecule type" value="Genomic_DNA"/>
</dbReference>
<dbReference type="eggNOG" id="COG0438">
    <property type="taxonomic scope" value="Bacteria"/>
</dbReference>
<dbReference type="AlphaFoldDB" id="K9VLI3"/>
<feature type="domain" description="Glycosyl transferase family 1" evidence="3">
    <location>
        <begin position="192"/>
        <end position="334"/>
    </location>
</feature>
<dbReference type="PANTHER" id="PTHR46401">
    <property type="entry name" value="GLYCOSYLTRANSFERASE WBBK-RELATED"/>
    <property type="match status" value="1"/>
</dbReference>
<sequence length="387" mass="43406">MKITFVLPTLSLTGGIRVVSIFAECLRKRGHSVFVISLPHPQPSMRQQVKSLLRGRGWISPPENEPSFFDNLGVEHKLTDRYRPVEDKDVPDADVVIATWWETAEWVAKLSPSKGAKAYFIQHHEIFDYLPQGRVEATWMLPMHKITISEWLVDLARTKYHDSKVSLAPPSVDTKQFYACPRNKQSVPTVGLMYSTLNWKGTDIALKAFSLAAEKIPNLRLVAFGTEAPSSELPLPANAEYVIQPDQDKIKDYYSKCDAWLLASRSEGFGLPIIEAMACRTPVISTQVGAAPEILSGGTGILVRPEDPQEMAKAIESICQLPNSKWQAMSEAAYAKVSNYTWEDATDHFEVALKVAVDKSQDRDVNIDSFSPYYEDEKEDEKIPVEC</sequence>
<accession>K9VLI3</accession>
<dbReference type="CDD" id="cd03801">
    <property type="entry name" value="GT4_PimA-like"/>
    <property type="match status" value="1"/>
</dbReference>
<dbReference type="PANTHER" id="PTHR46401:SF2">
    <property type="entry name" value="GLYCOSYLTRANSFERASE WBBK-RELATED"/>
    <property type="match status" value="1"/>
</dbReference>
<evidence type="ECO:0000313" key="4">
    <source>
        <dbReference type="EMBL" id="AFZ08055.1"/>
    </source>
</evidence>
<dbReference type="GO" id="GO:0009103">
    <property type="term" value="P:lipopolysaccharide biosynthetic process"/>
    <property type="evidence" value="ECO:0007669"/>
    <property type="project" value="TreeGrafter"/>
</dbReference>
<dbReference type="Pfam" id="PF00534">
    <property type="entry name" value="Glycos_transf_1"/>
    <property type="match status" value="1"/>
</dbReference>
<dbReference type="GO" id="GO:0016757">
    <property type="term" value="F:glycosyltransferase activity"/>
    <property type="evidence" value="ECO:0007669"/>
    <property type="project" value="InterPro"/>
</dbReference>
<dbReference type="RefSeq" id="WP_015177312.1">
    <property type="nucleotide sequence ID" value="NC_019729.1"/>
</dbReference>
<evidence type="ECO:0000313" key="5">
    <source>
        <dbReference type="Proteomes" id="UP000010478"/>
    </source>
</evidence>
<dbReference type="PATRIC" id="fig|179408.3.peg.4560"/>
<protein>
    <submittedName>
        <fullName evidence="4">Glycosyl transferase group 1</fullName>
    </submittedName>
</protein>
<dbReference type="STRING" id="179408.Osc7112_3705"/>
<dbReference type="KEGG" id="oni:Osc7112_3705"/>
<organism evidence="4 5">
    <name type="scientific">Phormidium nigroviride PCC 7112</name>
    <dbReference type="NCBI Taxonomy" id="179408"/>
    <lineage>
        <taxon>Bacteria</taxon>
        <taxon>Bacillati</taxon>
        <taxon>Cyanobacteriota</taxon>
        <taxon>Cyanophyceae</taxon>
        <taxon>Oscillatoriophycideae</taxon>
        <taxon>Oscillatoriales</taxon>
        <taxon>Oscillatoriaceae</taxon>
        <taxon>Phormidium</taxon>
    </lineage>
</organism>
<dbReference type="InterPro" id="IPR001296">
    <property type="entry name" value="Glyco_trans_1"/>
</dbReference>
<proteinExistence type="predicted"/>
<dbReference type="SUPFAM" id="SSF53756">
    <property type="entry name" value="UDP-Glycosyltransferase/glycogen phosphorylase"/>
    <property type="match status" value="1"/>
</dbReference>
<evidence type="ECO:0000256" key="2">
    <source>
        <dbReference type="SAM" id="MobiDB-lite"/>
    </source>
</evidence>
<reference evidence="4 5" key="1">
    <citation type="submission" date="2012-05" db="EMBL/GenBank/DDBJ databases">
        <title>Finished chromosome of genome of Oscillatoria sp. PCC 7112.</title>
        <authorList>
            <consortium name="US DOE Joint Genome Institute"/>
            <person name="Gugger M."/>
            <person name="Coursin T."/>
            <person name="Rippka R."/>
            <person name="Tandeau De Marsac N."/>
            <person name="Huntemann M."/>
            <person name="Wei C.-L."/>
            <person name="Han J."/>
            <person name="Detter J.C."/>
            <person name="Han C."/>
            <person name="Tapia R."/>
            <person name="Davenport K."/>
            <person name="Daligault H."/>
            <person name="Erkkila T."/>
            <person name="Gu W."/>
            <person name="Munk A.C.C."/>
            <person name="Teshima H."/>
            <person name="Xu Y."/>
            <person name="Chain P."/>
            <person name="Chen A."/>
            <person name="Krypides N."/>
            <person name="Mavromatis K."/>
            <person name="Markowitz V."/>
            <person name="Szeto E."/>
            <person name="Ivanova N."/>
            <person name="Mikhailova N."/>
            <person name="Ovchinnikova G."/>
            <person name="Pagani I."/>
            <person name="Pati A."/>
            <person name="Goodwin L."/>
            <person name="Peters L."/>
            <person name="Pitluck S."/>
            <person name="Woyke T."/>
            <person name="Kerfeld C."/>
        </authorList>
    </citation>
    <scope>NUCLEOTIDE SEQUENCE [LARGE SCALE GENOMIC DNA]</scope>
    <source>
        <strain evidence="4 5">PCC 7112</strain>
    </source>
</reference>